<evidence type="ECO:0000313" key="2">
    <source>
        <dbReference type="Proteomes" id="UP000663823"/>
    </source>
</evidence>
<evidence type="ECO:0008006" key="3">
    <source>
        <dbReference type="Google" id="ProtNLM"/>
    </source>
</evidence>
<dbReference type="PANTHER" id="PTHR46060:SF1">
    <property type="entry name" value="MARINER MOS1 TRANSPOSASE-LIKE PROTEIN"/>
    <property type="match status" value="1"/>
</dbReference>
<dbReference type="AlphaFoldDB" id="A0A819G264"/>
<reference evidence="1" key="1">
    <citation type="submission" date="2021-02" db="EMBL/GenBank/DDBJ databases">
        <authorList>
            <person name="Nowell W R."/>
        </authorList>
    </citation>
    <scope>NUCLEOTIDE SEQUENCE</scope>
</reference>
<organism evidence="1 2">
    <name type="scientific">Rotaria sordida</name>
    <dbReference type="NCBI Taxonomy" id="392033"/>
    <lineage>
        <taxon>Eukaryota</taxon>
        <taxon>Metazoa</taxon>
        <taxon>Spiralia</taxon>
        <taxon>Gnathifera</taxon>
        <taxon>Rotifera</taxon>
        <taxon>Eurotatoria</taxon>
        <taxon>Bdelloidea</taxon>
        <taxon>Philodinida</taxon>
        <taxon>Philodinidae</taxon>
        <taxon>Rotaria</taxon>
    </lineage>
</organism>
<accession>A0A819G264</accession>
<dbReference type="EMBL" id="CAJOAX010003889">
    <property type="protein sequence ID" value="CAF3878384.1"/>
    <property type="molecule type" value="Genomic_DNA"/>
</dbReference>
<gene>
    <name evidence="1" type="ORF">OTI717_LOCUS22619</name>
</gene>
<dbReference type="InterPro" id="IPR036397">
    <property type="entry name" value="RNaseH_sf"/>
</dbReference>
<proteinExistence type="predicted"/>
<comment type="caution">
    <text evidence="1">The sequence shown here is derived from an EMBL/GenBank/DDBJ whole genome shotgun (WGS) entry which is preliminary data.</text>
</comment>
<dbReference type="Gene3D" id="3.30.420.10">
    <property type="entry name" value="Ribonuclease H-like superfamily/Ribonuclease H"/>
    <property type="match status" value="1"/>
</dbReference>
<feature type="non-terminal residue" evidence="1">
    <location>
        <position position="1"/>
    </location>
</feature>
<dbReference type="InterPro" id="IPR052709">
    <property type="entry name" value="Transposase-MT_Hybrid"/>
</dbReference>
<sequence length="121" mass="14212">PVVNEVWKQWKSSGTKGIKLLHDNARLHNHPDVINYLTQEDINLMTYPPFSPGLVPCDFWLIDYIKRNLTDQTNENLLARGISKIIKNIAEEEFKKPFDKLIERMELYINNYGNYFGCLIK</sequence>
<dbReference type="Proteomes" id="UP000663823">
    <property type="component" value="Unassembled WGS sequence"/>
</dbReference>
<evidence type="ECO:0000313" key="1">
    <source>
        <dbReference type="EMBL" id="CAF3878384.1"/>
    </source>
</evidence>
<name>A0A819G264_9BILA</name>
<dbReference type="GO" id="GO:0003676">
    <property type="term" value="F:nucleic acid binding"/>
    <property type="evidence" value="ECO:0007669"/>
    <property type="project" value="InterPro"/>
</dbReference>
<dbReference type="PANTHER" id="PTHR46060">
    <property type="entry name" value="MARINER MOS1 TRANSPOSASE-LIKE PROTEIN"/>
    <property type="match status" value="1"/>
</dbReference>
<protein>
    <recommendedName>
        <fullName evidence="3">Transposase</fullName>
    </recommendedName>
</protein>